<name>A0ABV6DFC5_9BACL</name>
<comment type="caution">
    <text evidence="3">The sequence shown here is derived from an EMBL/GenBank/DDBJ whole genome shotgun (WGS) entry which is preliminary data.</text>
</comment>
<dbReference type="Pfam" id="PF07833">
    <property type="entry name" value="Cu_amine_oxidN1"/>
    <property type="match status" value="1"/>
</dbReference>
<dbReference type="RefSeq" id="WP_377468309.1">
    <property type="nucleotide sequence ID" value="NZ_JBHLWN010000014.1"/>
</dbReference>
<dbReference type="InterPro" id="IPR036582">
    <property type="entry name" value="Mao_N_sf"/>
</dbReference>
<feature type="chain" id="PRO_5046555338" evidence="1">
    <location>
        <begin position="22"/>
        <end position="550"/>
    </location>
</feature>
<dbReference type="Gene3D" id="3.30.457.10">
    <property type="entry name" value="Copper amine oxidase-like, N-terminal domain"/>
    <property type="match status" value="1"/>
</dbReference>
<keyword evidence="4" id="KW-1185">Reference proteome</keyword>
<accession>A0ABV6DFC5</accession>
<feature type="domain" description="Copper amine oxidase-like N-terminal" evidence="2">
    <location>
        <begin position="447"/>
        <end position="545"/>
    </location>
</feature>
<dbReference type="Proteomes" id="UP001589776">
    <property type="component" value="Unassembled WGS sequence"/>
</dbReference>
<reference evidence="3 4" key="1">
    <citation type="submission" date="2024-09" db="EMBL/GenBank/DDBJ databases">
        <authorList>
            <person name="Sun Q."/>
            <person name="Mori K."/>
        </authorList>
    </citation>
    <scope>NUCLEOTIDE SEQUENCE [LARGE SCALE GENOMIC DNA]</scope>
    <source>
        <strain evidence="3 4">CCM 7759</strain>
    </source>
</reference>
<dbReference type="InterPro" id="IPR012854">
    <property type="entry name" value="Cu_amine_oxidase-like_N"/>
</dbReference>
<evidence type="ECO:0000313" key="4">
    <source>
        <dbReference type="Proteomes" id="UP001589776"/>
    </source>
</evidence>
<evidence type="ECO:0000313" key="3">
    <source>
        <dbReference type="EMBL" id="MFC0211336.1"/>
    </source>
</evidence>
<feature type="signal peptide" evidence="1">
    <location>
        <begin position="1"/>
        <end position="21"/>
    </location>
</feature>
<protein>
    <submittedName>
        <fullName evidence="3">Copper amine oxidase N-terminal domain-containing protein</fullName>
    </submittedName>
</protein>
<evidence type="ECO:0000259" key="2">
    <source>
        <dbReference type="Pfam" id="PF07833"/>
    </source>
</evidence>
<dbReference type="SUPFAM" id="SSF55383">
    <property type="entry name" value="Copper amine oxidase, domain N"/>
    <property type="match status" value="1"/>
</dbReference>
<gene>
    <name evidence="3" type="ORF">ACFFK0_02530</name>
</gene>
<evidence type="ECO:0000256" key="1">
    <source>
        <dbReference type="SAM" id="SignalP"/>
    </source>
</evidence>
<proteinExistence type="predicted"/>
<dbReference type="EMBL" id="JBHLWN010000014">
    <property type="protein sequence ID" value="MFC0211336.1"/>
    <property type="molecule type" value="Genomic_DNA"/>
</dbReference>
<dbReference type="PROSITE" id="PS51257">
    <property type="entry name" value="PROKAR_LIPOPROTEIN"/>
    <property type="match status" value="1"/>
</dbReference>
<keyword evidence="1" id="KW-0732">Signal</keyword>
<sequence length="550" mass="61239">MIHKWKRAGLTLMMGAALTVAGGCQSVGGVDLGKALDQYVSQTSIEGKGSWNIELIPGKGTYRTDEEKAIAQLLGGLKLELTRMAVKDPRHASLEGTIRYREQAVPFTFQLDDQKYVLQLDGGQKPIIWDRAQEAENGLSLSMFSTLWPELAKHEHEFSTLLAKFAIKHAPNPSVLTVSQANESVNGETMNLQKVHVEVKGTELAELGKALLKSAVSDEEGMKELLGQLYDLFAPVLKEAYQKSLDEMKSEEEDGYVEIYEEMMSLYMAYLDNKTLTVEFLFTSLQQYAGKVLKELEQPEPAEDEFEDFEDYEYDEYGSEWDRLFTERFSLKADWSLDSSLNVRKSHVELELPLEDDEEQEPVIGLRIVGDTELWNHNRPVEVTAVSTTAGALQVGGEDGAEGVDVLANFKPGSAVYKLLKDDLHITRQTVTLFVNDEYGMYEYDSSHPYVTSDGVSMVPARFIAERFGAEVTWDEANQSVGIKDERSGAVIGLKLGEATAQLNGTEVTLVSAAVNRNGTTYVPLRFIAESFGAKVEWDEEAGLVTMTRE</sequence>
<organism evidence="3 4">
    <name type="scientific">Paenibacillus chartarius</name>
    <dbReference type="NCBI Taxonomy" id="747481"/>
    <lineage>
        <taxon>Bacteria</taxon>
        <taxon>Bacillati</taxon>
        <taxon>Bacillota</taxon>
        <taxon>Bacilli</taxon>
        <taxon>Bacillales</taxon>
        <taxon>Paenibacillaceae</taxon>
        <taxon>Paenibacillus</taxon>
    </lineage>
</organism>